<keyword evidence="2 3" id="KW-0802">TPR repeat</keyword>
<keyword evidence="1" id="KW-0677">Repeat</keyword>
<reference evidence="5" key="1">
    <citation type="submission" date="2022-11" db="UniProtKB">
        <authorList>
            <consortium name="WormBaseParasite"/>
        </authorList>
    </citation>
    <scope>IDENTIFICATION</scope>
</reference>
<dbReference type="InterPro" id="IPR011990">
    <property type="entry name" value="TPR-like_helical_dom_sf"/>
</dbReference>
<dbReference type="Proteomes" id="UP000887540">
    <property type="component" value="Unplaced"/>
</dbReference>
<dbReference type="WBParaSite" id="ACRNAN_scaffold1066.g26297.t1">
    <property type="protein sequence ID" value="ACRNAN_scaffold1066.g26297.t1"/>
    <property type="gene ID" value="ACRNAN_scaffold1066.g26297"/>
</dbReference>
<evidence type="ECO:0000313" key="4">
    <source>
        <dbReference type="Proteomes" id="UP000887540"/>
    </source>
</evidence>
<evidence type="ECO:0000256" key="3">
    <source>
        <dbReference type="PROSITE-ProRule" id="PRU00339"/>
    </source>
</evidence>
<sequence length="982" mass="113663">MLKLGNYEELANDDMAVKNETFCKAILKTLENSSDPNAIALIKKATDFLKSIDSLDQSSHQSALTSLKLFLAYNEWTNLVLEYIEKFPVHNPDEKFSTFIMREFLSLVSYEYFKSCKLDKRTSEAAKSITESTSISEFELESKILRNLIHGKLNEAYLLLEPIPANISWPLIGLGLHVFWELRQFQQFLDLVSLDSIPHMHRVLLKSAIYEARYEINDDPVHLEKLLVELEQEKLECEPKLVQLYLRILVDLKRPTVDELEALVQKFQLNDHFKHQLKSLHYLYSGRVEEAKEHARLATMMGENDWFDIWLSAKVLTIRSQYQAAMAQLVNNASRNPYVPEIFALLAETLLATGNIEKANSCIQRARSLKPQNENFAQLQDRILLKMPKNNECRLEQLTSFLKVRPTSRWALKEASIIELTVGKLDEAIEKFQKLIRFSNSNEETSALWSFLGEAYKRKGRLQSAVSAFKAMLEYDSHSYTAHLQLAQLYVSMTHFEEANHELELLNQNPNFPDNLKVSRDILQAQVGLNLASEEENVEKKIARLSQVLLLLRSLQQRSNNALLRRLLAEGFEMLLSFNRETLDAFIKHTEITYGWKIEPSDVSDEQIRSLAFLLRAHPNSGDCWNELALALIHRYLKATAQPELLDKAINCLKNAISLPSSAIKRANFWCNMGLAYWFQKKLQQAQHCWIRAVQLNRHNDTAWGLLAILYLRIGRTNEAFLAIQTAQKLNPNLMEAWAANALYKEIEKPYESMDLYRHSLVLKPSEVALKKYSFYLAKCFKEKIKIDEGTMIDLKNVMRLAGIFLTSELTDVFLLSIAIFAEHFGYLEEASNFVDEISSKDKFADHINRIYIKATKDLKISSTNAYTSILQRLYHFSLQDLRDSIGKYSPARELLSALQENDPSHIREFYKPNLYPLLVSFSILYKKEISQELMEEIEEIRPLHKLFDVYPPTFKKPEELITKENEDKIVLRDEHFSEVLF</sequence>
<accession>A0A914CH94</accession>
<feature type="repeat" description="TPR" evidence="3">
    <location>
        <begin position="701"/>
        <end position="734"/>
    </location>
</feature>
<dbReference type="Pfam" id="PF14559">
    <property type="entry name" value="TPR_19"/>
    <property type="match status" value="2"/>
</dbReference>
<keyword evidence="4" id="KW-1185">Reference proteome</keyword>
<proteinExistence type="predicted"/>
<dbReference type="Gene3D" id="1.25.40.10">
    <property type="entry name" value="Tetratricopeptide repeat domain"/>
    <property type="match status" value="3"/>
</dbReference>
<evidence type="ECO:0000256" key="1">
    <source>
        <dbReference type="ARBA" id="ARBA00022737"/>
    </source>
</evidence>
<name>A0A914CH94_9BILA</name>
<evidence type="ECO:0000313" key="5">
    <source>
        <dbReference type="WBParaSite" id="ACRNAN_scaffold1066.g26297.t1"/>
    </source>
</evidence>
<dbReference type="AlphaFoldDB" id="A0A914CH94"/>
<organism evidence="4 5">
    <name type="scientific">Acrobeloides nanus</name>
    <dbReference type="NCBI Taxonomy" id="290746"/>
    <lineage>
        <taxon>Eukaryota</taxon>
        <taxon>Metazoa</taxon>
        <taxon>Ecdysozoa</taxon>
        <taxon>Nematoda</taxon>
        <taxon>Chromadorea</taxon>
        <taxon>Rhabditida</taxon>
        <taxon>Tylenchina</taxon>
        <taxon>Cephalobomorpha</taxon>
        <taxon>Cephaloboidea</taxon>
        <taxon>Cephalobidae</taxon>
        <taxon>Acrobeloides</taxon>
    </lineage>
</organism>
<dbReference type="SUPFAM" id="SSF48452">
    <property type="entry name" value="TPR-like"/>
    <property type="match status" value="2"/>
</dbReference>
<dbReference type="GO" id="GO:0055087">
    <property type="term" value="C:Ski complex"/>
    <property type="evidence" value="ECO:0007669"/>
    <property type="project" value="InterPro"/>
</dbReference>
<dbReference type="PANTHER" id="PTHR15704:SF7">
    <property type="entry name" value="SUPERKILLER COMPLEX PROTEIN 3"/>
    <property type="match status" value="1"/>
</dbReference>
<dbReference type="PANTHER" id="PTHR15704">
    <property type="entry name" value="SUPERKILLER 3 PROTEIN-RELATED"/>
    <property type="match status" value="1"/>
</dbReference>
<feature type="repeat" description="TPR" evidence="3">
    <location>
        <begin position="340"/>
        <end position="373"/>
    </location>
</feature>
<dbReference type="InterPro" id="IPR019734">
    <property type="entry name" value="TPR_rpt"/>
</dbReference>
<dbReference type="PROSITE" id="PS50005">
    <property type="entry name" value="TPR"/>
    <property type="match status" value="4"/>
</dbReference>
<feature type="repeat" description="TPR" evidence="3">
    <location>
        <begin position="446"/>
        <end position="479"/>
    </location>
</feature>
<dbReference type="Pfam" id="PF13432">
    <property type="entry name" value="TPR_16"/>
    <property type="match status" value="1"/>
</dbReference>
<dbReference type="SMART" id="SM00028">
    <property type="entry name" value="TPR"/>
    <property type="match status" value="5"/>
</dbReference>
<dbReference type="InterPro" id="IPR039226">
    <property type="entry name" value="Ski3/TTC37"/>
</dbReference>
<feature type="repeat" description="TPR" evidence="3">
    <location>
        <begin position="667"/>
        <end position="700"/>
    </location>
</feature>
<dbReference type="GO" id="GO:0006401">
    <property type="term" value="P:RNA catabolic process"/>
    <property type="evidence" value="ECO:0007669"/>
    <property type="project" value="InterPro"/>
</dbReference>
<protein>
    <submittedName>
        <fullName evidence="5">Uncharacterized protein</fullName>
    </submittedName>
</protein>
<evidence type="ECO:0000256" key="2">
    <source>
        <dbReference type="ARBA" id="ARBA00022803"/>
    </source>
</evidence>